<dbReference type="Proteomes" id="UP000199161">
    <property type="component" value="Unassembled WGS sequence"/>
</dbReference>
<name>A0A1I1DIU0_NATHA</name>
<dbReference type="InterPro" id="IPR040624">
    <property type="entry name" value="HalOD1"/>
</dbReference>
<evidence type="ECO:0000256" key="1">
    <source>
        <dbReference type="SAM" id="MobiDB-lite"/>
    </source>
</evidence>
<reference evidence="4" key="1">
    <citation type="submission" date="2016-10" db="EMBL/GenBank/DDBJ databases">
        <authorList>
            <person name="Varghese N."/>
            <person name="Submissions S."/>
        </authorList>
    </citation>
    <scope>NUCLEOTIDE SEQUENCE [LARGE SCALE GENOMIC DNA]</scope>
    <source>
        <strain evidence="4">DSM 13078</strain>
    </source>
</reference>
<dbReference type="AlphaFoldDB" id="A0A1I1DIU0"/>
<evidence type="ECO:0000313" key="3">
    <source>
        <dbReference type="EMBL" id="SFB72988.1"/>
    </source>
</evidence>
<dbReference type="EMBL" id="FOKW01000001">
    <property type="protein sequence ID" value="SFB72988.1"/>
    <property type="molecule type" value="Genomic_DNA"/>
</dbReference>
<sequence length="137" mass="14780">MTDDSAFEPTIRRNAKTGTIHVQCDWSDPRPISTCIVAVVRAVPELEFADDERLFDAVDPEALDALFEPTSGDCRRSGGVRIGFRRFSLTVYGDGELVFDPRAANGSAEPFRVGSSGDGRADDGGQDSQGGRERGRG</sequence>
<proteinExistence type="predicted"/>
<feature type="region of interest" description="Disordered" evidence="1">
    <location>
        <begin position="100"/>
        <end position="137"/>
    </location>
</feature>
<accession>A0A1I1DIU0</accession>
<keyword evidence="4" id="KW-1185">Reference proteome</keyword>
<evidence type="ECO:0000313" key="4">
    <source>
        <dbReference type="Proteomes" id="UP000199161"/>
    </source>
</evidence>
<dbReference type="OrthoDB" id="218532at2157"/>
<feature type="domain" description="Halobacterial output" evidence="2">
    <location>
        <begin position="30"/>
        <end position="101"/>
    </location>
</feature>
<gene>
    <name evidence="3" type="ORF">SAMN05444422_101538</name>
</gene>
<dbReference type="RefSeq" id="WP_089785083.1">
    <property type="nucleotide sequence ID" value="NZ_FOKW01000001.1"/>
</dbReference>
<dbReference type="Pfam" id="PF18545">
    <property type="entry name" value="HalOD1"/>
    <property type="match status" value="1"/>
</dbReference>
<organism evidence="3 4">
    <name type="scientific">Natronobacterium haloterrestre</name>
    <name type="common">Halobiforma haloterrestris</name>
    <dbReference type="NCBI Taxonomy" id="148448"/>
    <lineage>
        <taxon>Archaea</taxon>
        <taxon>Methanobacteriati</taxon>
        <taxon>Methanobacteriota</taxon>
        <taxon>Stenosarchaea group</taxon>
        <taxon>Halobacteria</taxon>
        <taxon>Halobacteriales</taxon>
        <taxon>Natrialbaceae</taxon>
        <taxon>Natronobacterium</taxon>
    </lineage>
</organism>
<evidence type="ECO:0000259" key="2">
    <source>
        <dbReference type="Pfam" id="PF18545"/>
    </source>
</evidence>
<protein>
    <recommendedName>
        <fullName evidence="2">Halobacterial output domain-containing protein</fullName>
    </recommendedName>
</protein>